<feature type="region of interest" description="Disordered" evidence="1">
    <location>
        <begin position="1"/>
        <end position="23"/>
    </location>
</feature>
<dbReference type="Gramene" id="TuG1812G0100000550.01.T02">
    <property type="protein sequence ID" value="TuG1812G0100000550.01.T02"/>
    <property type="gene ID" value="TuG1812G0100000550.01"/>
</dbReference>
<dbReference type="AlphaFoldDB" id="A0A8R7NYJ8"/>
<evidence type="ECO:0000313" key="3">
    <source>
        <dbReference type="Proteomes" id="UP000015106"/>
    </source>
</evidence>
<dbReference type="Proteomes" id="UP000015106">
    <property type="component" value="Chromosome 1"/>
</dbReference>
<organism evidence="2 3">
    <name type="scientific">Triticum urartu</name>
    <name type="common">Red wild einkorn</name>
    <name type="synonym">Crithodium urartu</name>
    <dbReference type="NCBI Taxonomy" id="4572"/>
    <lineage>
        <taxon>Eukaryota</taxon>
        <taxon>Viridiplantae</taxon>
        <taxon>Streptophyta</taxon>
        <taxon>Embryophyta</taxon>
        <taxon>Tracheophyta</taxon>
        <taxon>Spermatophyta</taxon>
        <taxon>Magnoliopsida</taxon>
        <taxon>Liliopsida</taxon>
        <taxon>Poales</taxon>
        <taxon>Poaceae</taxon>
        <taxon>BOP clade</taxon>
        <taxon>Pooideae</taxon>
        <taxon>Triticodae</taxon>
        <taxon>Triticeae</taxon>
        <taxon>Triticinae</taxon>
        <taxon>Triticum</taxon>
    </lineage>
</organism>
<evidence type="ECO:0000256" key="1">
    <source>
        <dbReference type="SAM" id="MobiDB-lite"/>
    </source>
</evidence>
<evidence type="ECO:0000313" key="2">
    <source>
        <dbReference type="EnsemblPlants" id="TuG1812G0100000550.01.T02"/>
    </source>
</evidence>
<dbReference type="EnsemblPlants" id="TuG1812G0100000550.01.T02">
    <property type="protein sequence ID" value="TuG1812G0100000550.01.T02"/>
    <property type="gene ID" value="TuG1812G0100000550.01"/>
</dbReference>
<name>A0A8R7NYJ8_TRIUA</name>
<accession>A0A8R7NYJ8</accession>
<sequence>MSGASLSSSPFHTQLATLQTSDN</sequence>
<reference evidence="3" key="1">
    <citation type="journal article" date="2013" name="Nature">
        <title>Draft genome of the wheat A-genome progenitor Triticum urartu.</title>
        <authorList>
            <person name="Ling H.Q."/>
            <person name="Zhao S."/>
            <person name="Liu D."/>
            <person name="Wang J."/>
            <person name="Sun H."/>
            <person name="Zhang C."/>
            <person name="Fan H."/>
            <person name="Li D."/>
            <person name="Dong L."/>
            <person name="Tao Y."/>
            <person name="Gao C."/>
            <person name="Wu H."/>
            <person name="Li Y."/>
            <person name="Cui Y."/>
            <person name="Guo X."/>
            <person name="Zheng S."/>
            <person name="Wang B."/>
            <person name="Yu K."/>
            <person name="Liang Q."/>
            <person name="Yang W."/>
            <person name="Lou X."/>
            <person name="Chen J."/>
            <person name="Feng M."/>
            <person name="Jian J."/>
            <person name="Zhang X."/>
            <person name="Luo G."/>
            <person name="Jiang Y."/>
            <person name="Liu J."/>
            <person name="Wang Z."/>
            <person name="Sha Y."/>
            <person name="Zhang B."/>
            <person name="Wu H."/>
            <person name="Tang D."/>
            <person name="Shen Q."/>
            <person name="Xue P."/>
            <person name="Zou S."/>
            <person name="Wang X."/>
            <person name="Liu X."/>
            <person name="Wang F."/>
            <person name="Yang Y."/>
            <person name="An X."/>
            <person name="Dong Z."/>
            <person name="Zhang K."/>
            <person name="Zhang X."/>
            <person name="Luo M.C."/>
            <person name="Dvorak J."/>
            <person name="Tong Y."/>
            <person name="Wang J."/>
            <person name="Yang H."/>
            <person name="Li Z."/>
            <person name="Wang D."/>
            <person name="Zhang A."/>
            <person name="Wang J."/>
        </authorList>
    </citation>
    <scope>NUCLEOTIDE SEQUENCE</scope>
    <source>
        <strain evidence="3">cv. G1812</strain>
    </source>
</reference>
<reference evidence="2" key="3">
    <citation type="submission" date="2022-06" db="UniProtKB">
        <authorList>
            <consortium name="EnsemblPlants"/>
        </authorList>
    </citation>
    <scope>IDENTIFICATION</scope>
</reference>
<protein>
    <submittedName>
        <fullName evidence="2">Uncharacterized protein</fullName>
    </submittedName>
</protein>
<proteinExistence type="predicted"/>
<reference evidence="2" key="2">
    <citation type="submission" date="2018-03" db="EMBL/GenBank/DDBJ databases">
        <title>The Triticum urartu genome reveals the dynamic nature of wheat genome evolution.</title>
        <authorList>
            <person name="Ling H."/>
            <person name="Ma B."/>
            <person name="Shi X."/>
            <person name="Liu H."/>
            <person name="Dong L."/>
            <person name="Sun H."/>
            <person name="Cao Y."/>
            <person name="Gao Q."/>
            <person name="Zheng S."/>
            <person name="Li Y."/>
            <person name="Yu Y."/>
            <person name="Du H."/>
            <person name="Qi M."/>
            <person name="Li Y."/>
            <person name="Yu H."/>
            <person name="Cui Y."/>
            <person name="Wang N."/>
            <person name="Chen C."/>
            <person name="Wu H."/>
            <person name="Zhao Y."/>
            <person name="Zhang J."/>
            <person name="Li Y."/>
            <person name="Zhou W."/>
            <person name="Zhang B."/>
            <person name="Hu W."/>
            <person name="Eijk M."/>
            <person name="Tang J."/>
            <person name="Witsenboer H."/>
            <person name="Zhao S."/>
            <person name="Li Z."/>
            <person name="Zhang A."/>
            <person name="Wang D."/>
            <person name="Liang C."/>
        </authorList>
    </citation>
    <scope>NUCLEOTIDE SEQUENCE [LARGE SCALE GENOMIC DNA]</scope>
    <source>
        <strain evidence="2">cv. G1812</strain>
    </source>
</reference>
<keyword evidence="3" id="KW-1185">Reference proteome</keyword>